<dbReference type="InterPro" id="IPR055261">
    <property type="entry name" value="PI_transfer_N"/>
</dbReference>
<dbReference type="PRINTS" id="PR00391">
    <property type="entry name" value="PITRANSFER"/>
</dbReference>
<dbReference type="OrthoDB" id="18453at2759"/>
<dbReference type="Proteomes" id="UP000274756">
    <property type="component" value="Unassembled WGS sequence"/>
</dbReference>
<dbReference type="SUPFAM" id="SSF55961">
    <property type="entry name" value="Bet v1-like"/>
    <property type="match status" value="1"/>
</dbReference>
<dbReference type="AlphaFoldDB" id="A0A0N4U0X4"/>
<name>A0A0N4U0X4_DRAME</name>
<dbReference type="Pfam" id="PF02121">
    <property type="entry name" value="IP_trans"/>
    <property type="match status" value="1"/>
</dbReference>
<dbReference type="GO" id="GO:0035091">
    <property type="term" value="F:phosphatidylinositol binding"/>
    <property type="evidence" value="ECO:0007669"/>
    <property type="project" value="TreeGrafter"/>
</dbReference>
<evidence type="ECO:0000313" key="5">
    <source>
        <dbReference type="WBParaSite" id="DME_0000022001-mRNA-1"/>
    </source>
</evidence>
<dbReference type="InterPro" id="IPR001666">
    <property type="entry name" value="PI_transfer"/>
</dbReference>
<dbReference type="InterPro" id="IPR023393">
    <property type="entry name" value="START-like_dom_sf"/>
</dbReference>
<dbReference type="PANTHER" id="PTHR10658:SF35">
    <property type="entry name" value="PHOSPHATIDYLINOSITOL TRANSFER PROTEIN"/>
    <property type="match status" value="1"/>
</dbReference>
<proteinExistence type="predicted"/>
<dbReference type="Proteomes" id="UP000038040">
    <property type="component" value="Unplaced"/>
</dbReference>
<keyword evidence="4" id="KW-1185">Reference proteome</keyword>
<evidence type="ECO:0000259" key="1">
    <source>
        <dbReference type="Pfam" id="PF02121"/>
    </source>
</evidence>
<protein>
    <submittedName>
        <fullName evidence="5">Phosphatidylinositol transfer protein</fullName>
    </submittedName>
</protein>
<evidence type="ECO:0000313" key="4">
    <source>
        <dbReference type="Proteomes" id="UP000274756"/>
    </source>
</evidence>
<dbReference type="EMBL" id="UYYG01001150">
    <property type="protein sequence ID" value="VDN54607.1"/>
    <property type="molecule type" value="Genomic_DNA"/>
</dbReference>
<organism evidence="3 5">
    <name type="scientific">Dracunculus medinensis</name>
    <name type="common">Guinea worm</name>
    <dbReference type="NCBI Taxonomy" id="318479"/>
    <lineage>
        <taxon>Eukaryota</taxon>
        <taxon>Metazoa</taxon>
        <taxon>Ecdysozoa</taxon>
        <taxon>Nematoda</taxon>
        <taxon>Chromadorea</taxon>
        <taxon>Rhabditida</taxon>
        <taxon>Spirurina</taxon>
        <taxon>Dracunculoidea</taxon>
        <taxon>Dracunculidae</taxon>
        <taxon>Dracunculus</taxon>
    </lineage>
</organism>
<dbReference type="GO" id="GO:0008525">
    <property type="term" value="F:phosphatidylcholine transporter activity"/>
    <property type="evidence" value="ECO:0007669"/>
    <property type="project" value="TreeGrafter"/>
</dbReference>
<dbReference type="WBParaSite" id="DME_0000022001-mRNA-1">
    <property type="protein sequence ID" value="DME_0000022001-mRNA-1"/>
    <property type="gene ID" value="DME_0000022001"/>
</dbReference>
<dbReference type="PANTHER" id="PTHR10658">
    <property type="entry name" value="PHOSPHATIDYLINOSITOL TRANSFER PROTEIN"/>
    <property type="match status" value="1"/>
</dbReference>
<evidence type="ECO:0000313" key="3">
    <source>
        <dbReference type="Proteomes" id="UP000038040"/>
    </source>
</evidence>
<sequence>MVSSRRIFNISLRDSWGNGVHSASLSALETSLNCALARIVMNFGDYLKNCSFSSEEFESLQTFMQLCSINLADFYITCDYYEIILVITHCHAANLQEYRIILPLTLEEYNRAQLFAVAETSKNETGGGDGVEVIKQEPFTSSTIRSGETIYGVHTLKMFRSKSKSPLLFRKILPDKAFTLLEESWNAYPFCKTVITNPNYMKENFFIIIETMHIADKGETENDITPETDPRSFISEKTGRGKLNKNWSTTNTQPVMCCYKVVKIHCKIAGLQAPLENLCQKQYPRLFSKFNRELFCWMDKWYDLTLEDIRKLEEETMEQLKQRIQENEKRGICCDENNH</sequence>
<dbReference type="GO" id="GO:0008526">
    <property type="term" value="F:phosphatidylinositol transfer activity"/>
    <property type="evidence" value="ECO:0007669"/>
    <property type="project" value="TreeGrafter"/>
</dbReference>
<reference evidence="2 4" key="2">
    <citation type="submission" date="2018-11" db="EMBL/GenBank/DDBJ databases">
        <authorList>
            <consortium name="Pathogen Informatics"/>
        </authorList>
    </citation>
    <scope>NUCLEOTIDE SEQUENCE [LARGE SCALE GENOMIC DNA]</scope>
</reference>
<feature type="domain" description="Phosphatidylinositol transfer protein N-terminal" evidence="1">
    <location>
        <begin position="95"/>
        <end position="222"/>
    </location>
</feature>
<evidence type="ECO:0000313" key="2">
    <source>
        <dbReference type="EMBL" id="VDN54607.1"/>
    </source>
</evidence>
<dbReference type="GO" id="GO:0005737">
    <property type="term" value="C:cytoplasm"/>
    <property type="evidence" value="ECO:0007669"/>
    <property type="project" value="TreeGrafter"/>
</dbReference>
<dbReference type="GO" id="GO:0031210">
    <property type="term" value="F:phosphatidylcholine binding"/>
    <property type="evidence" value="ECO:0007669"/>
    <property type="project" value="TreeGrafter"/>
</dbReference>
<dbReference type="STRING" id="318479.A0A0N4U0X4"/>
<gene>
    <name evidence="2" type="ORF">DME_LOCUS4580</name>
</gene>
<dbReference type="Gene3D" id="3.30.530.20">
    <property type="match status" value="2"/>
</dbReference>
<reference evidence="5" key="1">
    <citation type="submission" date="2016-04" db="UniProtKB">
        <authorList>
            <consortium name="WormBaseParasite"/>
        </authorList>
    </citation>
    <scope>IDENTIFICATION</scope>
</reference>
<accession>A0A0N4U0X4</accession>